<gene>
    <name evidence="2" type="ORF">BJP34_09560</name>
</gene>
<organism evidence="2 3">
    <name type="scientific">Moorena producens PAL-8-15-08-1</name>
    <dbReference type="NCBI Taxonomy" id="1458985"/>
    <lineage>
        <taxon>Bacteria</taxon>
        <taxon>Bacillati</taxon>
        <taxon>Cyanobacteriota</taxon>
        <taxon>Cyanophyceae</taxon>
        <taxon>Coleofasciculales</taxon>
        <taxon>Coleofasciculaceae</taxon>
        <taxon>Moorena</taxon>
    </lineage>
</organism>
<dbReference type="Pfam" id="PF00111">
    <property type="entry name" value="Fer2"/>
    <property type="match status" value="1"/>
</dbReference>
<sequence length="95" mass="10325">MVSIHVEDDQQTLEVEPNQNLAEICDEHPISLLFGCREASCGTCLIEVVRGIEHLSPITADEQDLLDVLAPDNPHARLACQCVVMGDISISTLKG</sequence>
<dbReference type="EMBL" id="CP017599">
    <property type="protein sequence ID" value="AOW99671.1"/>
    <property type="molecule type" value="Genomic_DNA"/>
</dbReference>
<dbReference type="InterPro" id="IPR006058">
    <property type="entry name" value="2Fe2S_fd_BS"/>
</dbReference>
<reference evidence="3" key="1">
    <citation type="submission" date="2016-10" db="EMBL/GenBank/DDBJ databases">
        <title>Comparative genomics uncovers the prolific and rare metabolic potential of the cyanobacterial genus Moorea.</title>
        <authorList>
            <person name="Leao T."/>
            <person name="Castelao G."/>
            <person name="Korobeynikov A."/>
            <person name="Monroe E.A."/>
            <person name="Podell S."/>
            <person name="Glukhov E."/>
            <person name="Allen E."/>
            <person name="Gerwick W.H."/>
            <person name="Gerwick L."/>
        </authorList>
    </citation>
    <scope>NUCLEOTIDE SEQUENCE [LARGE SCALE GENOMIC DNA]</scope>
    <source>
        <strain evidence="3">PAL-8-15-08-1</strain>
    </source>
</reference>
<evidence type="ECO:0000259" key="1">
    <source>
        <dbReference type="PROSITE" id="PS51085"/>
    </source>
</evidence>
<dbReference type="InterPro" id="IPR012675">
    <property type="entry name" value="Beta-grasp_dom_sf"/>
</dbReference>
<dbReference type="STRING" id="1458985.BJP34_09560"/>
<evidence type="ECO:0000313" key="3">
    <source>
        <dbReference type="Proteomes" id="UP000177870"/>
    </source>
</evidence>
<dbReference type="Proteomes" id="UP000177870">
    <property type="component" value="Chromosome"/>
</dbReference>
<proteinExistence type="predicted"/>
<protein>
    <submittedName>
        <fullName evidence="2">Ferredoxin</fullName>
    </submittedName>
</protein>
<dbReference type="OrthoDB" id="581532at2"/>
<dbReference type="PROSITE" id="PS00197">
    <property type="entry name" value="2FE2S_FER_1"/>
    <property type="match status" value="1"/>
</dbReference>
<dbReference type="Gene3D" id="3.10.20.30">
    <property type="match status" value="1"/>
</dbReference>
<dbReference type="PROSITE" id="PS51085">
    <property type="entry name" value="2FE2S_FER_2"/>
    <property type="match status" value="1"/>
</dbReference>
<dbReference type="SUPFAM" id="SSF54292">
    <property type="entry name" value="2Fe-2S ferredoxin-like"/>
    <property type="match status" value="1"/>
</dbReference>
<name>A0A1D8TPV8_9CYAN</name>
<accession>A0A1D8TPV8</accession>
<dbReference type="AlphaFoldDB" id="A0A1D8TPV8"/>
<evidence type="ECO:0000313" key="2">
    <source>
        <dbReference type="EMBL" id="AOW99671.1"/>
    </source>
</evidence>
<dbReference type="KEGG" id="mpro:BJP34_09560"/>
<dbReference type="CDD" id="cd00207">
    <property type="entry name" value="fer2"/>
    <property type="match status" value="1"/>
</dbReference>
<dbReference type="InterPro" id="IPR001041">
    <property type="entry name" value="2Fe-2S_ferredoxin-type"/>
</dbReference>
<dbReference type="RefSeq" id="WP_070392150.1">
    <property type="nucleotide sequence ID" value="NZ_CP017599.1"/>
</dbReference>
<dbReference type="GO" id="GO:0051537">
    <property type="term" value="F:2 iron, 2 sulfur cluster binding"/>
    <property type="evidence" value="ECO:0007669"/>
    <property type="project" value="InterPro"/>
</dbReference>
<feature type="domain" description="2Fe-2S ferredoxin-type" evidence="1">
    <location>
        <begin position="1"/>
        <end position="95"/>
    </location>
</feature>
<dbReference type="InterPro" id="IPR036010">
    <property type="entry name" value="2Fe-2S_ferredoxin-like_sf"/>
</dbReference>